<sequence>MAIGTIYAAVPAVAATAAAAGYYFFDRSYVKELRRGISASNQRMIAKVKEQVMMLHEPKMAPELDGLHCFETLVVH</sequence>
<gene>
    <name evidence="1" type="ORF">L6164_030263</name>
</gene>
<dbReference type="Proteomes" id="UP000828941">
    <property type="component" value="Chromosome 12"/>
</dbReference>
<dbReference type="EMBL" id="CM039437">
    <property type="protein sequence ID" value="KAI4307028.1"/>
    <property type="molecule type" value="Genomic_DNA"/>
</dbReference>
<protein>
    <submittedName>
        <fullName evidence="1">Uncharacterized protein</fullName>
    </submittedName>
</protein>
<evidence type="ECO:0000313" key="1">
    <source>
        <dbReference type="EMBL" id="KAI4307028.1"/>
    </source>
</evidence>
<reference evidence="1 2" key="1">
    <citation type="journal article" date="2022" name="DNA Res.">
        <title>Chromosomal-level genome assembly of the orchid tree Bauhinia variegata (Leguminosae; Cercidoideae) supports the allotetraploid origin hypothesis of Bauhinia.</title>
        <authorList>
            <person name="Zhong Y."/>
            <person name="Chen Y."/>
            <person name="Zheng D."/>
            <person name="Pang J."/>
            <person name="Liu Y."/>
            <person name="Luo S."/>
            <person name="Meng S."/>
            <person name="Qian L."/>
            <person name="Wei D."/>
            <person name="Dai S."/>
            <person name="Zhou R."/>
        </authorList>
    </citation>
    <scope>NUCLEOTIDE SEQUENCE [LARGE SCALE GENOMIC DNA]</scope>
    <source>
        <strain evidence="1">BV-YZ2020</strain>
    </source>
</reference>
<organism evidence="1 2">
    <name type="scientific">Bauhinia variegata</name>
    <name type="common">Purple orchid tree</name>
    <name type="synonym">Phanera variegata</name>
    <dbReference type="NCBI Taxonomy" id="167791"/>
    <lineage>
        <taxon>Eukaryota</taxon>
        <taxon>Viridiplantae</taxon>
        <taxon>Streptophyta</taxon>
        <taxon>Embryophyta</taxon>
        <taxon>Tracheophyta</taxon>
        <taxon>Spermatophyta</taxon>
        <taxon>Magnoliopsida</taxon>
        <taxon>eudicotyledons</taxon>
        <taxon>Gunneridae</taxon>
        <taxon>Pentapetalae</taxon>
        <taxon>rosids</taxon>
        <taxon>fabids</taxon>
        <taxon>Fabales</taxon>
        <taxon>Fabaceae</taxon>
        <taxon>Cercidoideae</taxon>
        <taxon>Cercideae</taxon>
        <taxon>Bauhiniinae</taxon>
        <taxon>Bauhinia</taxon>
    </lineage>
</organism>
<evidence type="ECO:0000313" key="2">
    <source>
        <dbReference type="Proteomes" id="UP000828941"/>
    </source>
</evidence>
<keyword evidence="2" id="KW-1185">Reference proteome</keyword>
<name>A0ACB9LC54_BAUVA</name>
<comment type="caution">
    <text evidence="1">The sequence shown here is derived from an EMBL/GenBank/DDBJ whole genome shotgun (WGS) entry which is preliminary data.</text>
</comment>
<proteinExistence type="predicted"/>
<accession>A0ACB9LC54</accession>